<feature type="domain" description="AB hydrolase-1" evidence="2">
    <location>
        <begin position="28"/>
        <end position="137"/>
    </location>
</feature>
<gene>
    <name evidence="3" type="ORF">CCUN_0793</name>
</gene>
<dbReference type="Pfam" id="PF12697">
    <property type="entry name" value="Abhydrolase_6"/>
    <property type="match status" value="1"/>
</dbReference>
<dbReference type="RefSeq" id="WP_027306137.1">
    <property type="nucleotide sequence ID" value="NZ_CP020867.1"/>
</dbReference>
<dbReference type="GO" id="GO:0016787">
    <property type="term" value="F:hydrolase activity"/>
    <property type="evidence" value="ECO:0007669"/>
    <property type="project" value="UniProtKB-KW"/>
</dbReference>
<evidence type="ECO:0000313" key="4">
    <source>
        <dbReference type="Proteomes" id="UP000192902"/>
    </source>
</evidence>
<dbReference type="EMBL" id="CP020867">
    <property type="protein sequence ID" value="ARJ56410.1"/>
    <property type="molecule type" value="Genomic_DNA"/>
</dbReference>
<protein>
    <submittedName>
        <fullName evidence="3">Alpha/beta hydrolase family protein</fullName>
    </submittedName>
</protein>
<evidence type="ECO:0000313" key="3">
    <source>
        <dbReference type="EMBL" id="ARJ56410.1"/>
    </source>
</evidence>
<name>A0A1W6BWH6_9BACT</name>
<dbReference type="STRING" id="1121267.CCUN_0793"/>
<dbReference type="AlphaFoldDB" id="A0A1W6BWH6"/>
<dbReference type="Gene3D" id="3.40.50.1820">
    <property type="entry name" value="alpha/beta hydrolase"/>
    <property type="match status" value="1"/>
</dbReference>
<dbReference type="OrthoDB" id="9808398at2"/>
<evidence type="ECO:0000259" key="2">
    <source>
        <dbReference type="Pfam" id="PF12697"/>
    </source>
</evidence>
<dbReference type="GO" id="GO:0016020">
    <property type="term" value="C:membrane"/>
    <property type="evidence" value="ECO:0007669"/>
    <property type="project" value="TreeGrafter"/>
</dbReference>
<sequence>MALAKISYKGKIYKISYELLGIDANPQILILHGWGAHKELMKQAFEKHLTNFYQIYVDLPGFGNSSVEDLLETKDYAQVIKEFLKAKNFKVHFFMGHSFGGKVSTLLCDDKAILILLSSAGIIVKKSLKVLFKIRLFKMLKFLGFGKFYRYFASEDGAKLSPLMYEIFKKVVDENFNEIFKNQRAKTLIFWGKDDKATPLQSGEIIHKLIEKSEFYPLEGEHFFFLTSPKNAEFIAQTLEKLRQENDY</sequence>
<dbReference type="InterPro" id="IPR000073">
    <property type="entry name" value="AB_hydrolase_1"/>
</dbReference>
<reference evidence="3 4" key="1">
    <citation type="submission" date="2017-04" db="EMBL/GenBank/DDBJ databases">
        <title>Complete genome sequence of the Campylobacter cuniculorum type strain LMG24588.</title>
        <authorList>
            <person name="Miller W.G."/>
            <person name="Yee E."/>
            <person name="Revez J."/>
            <person name="Bono J.L."/>
            <person name="Rossi M."/>
        </authorList>
    </citation>
    <scope>NUCLEOTIDE SEQUENCE [LARGE SCALE GENOMIC DNA]</scope>
    <source>
        <strain evidence="3 4">LMG 24588</strain>
    </source>
</reference>
<evidence type="ECO:0000256" key="1">
    <source>
        <dbReference type="ARBA" id="ARBA00022801"/>
    </source>
</evidence>
<dbReference type="eggNOG" id="COG0596">
    <property type="taxonomic scope" value="Bacteria"/>
</dbReference>
<dbReference type="Proteomes" id="UP000192902">
    <property type="component" value="Chromosome"/>
</dbReference>
<dbReference type="SUPFAM" id="SSF53474">
    <property type="entry name" value="alpha/beta-Hydrolases"/>
    <property type="match status" value="1"/>
</dbReference>
<keyword evidence="1 3" id="KW-0378">Hydrolase</keyword>
<dbReference type="KEGG" id="ccun:CCUN_0793"/>
<organism evidence="3 4">
    <name type="scientific">Campylobacter cuniculorum DSM 23162 = LMG 24588</name>
    <dbReference type="NCBI Taxonomy" id="1121267"/>
    <lineage>
        <taxon>Bacteria</taxon>
        <taxon>Pseudomonadati</taxon>
        <taxon>Campylobacterota</taxon>
        <taxon>Epsilonproteobacteria</taxon>
        <taxon>Campylobacterales</taxon>
        <taxon>Campylobacteraceae</taxon>
        <taxon>Campylobacter</taxon>
    </lineage>
</organism>
<dbReference type="PANTHER" id="PTHR43798">
    <property type="entry name" value="MONOACYLGLYCEROL LIPASE"/>
    <property type="match status" value="1"/>
</dbReference>
<dbReference type="InterPro" id="IPR050266">
    <property type="entry name" value="AB_hydrolase_sf"/>
</dbReference>
<accession>A0A1W6BWH6</accession>
<dbReference type="PANTHER" id="PTHR43798:SF31">
    <property type="entry name" value="AB HYDROLASE SUPERFAMILY PROTEIN YCLE"/>
    <property type="match status" value="1"/>
</dbReference>
<dbReference type="InterPro" id="IPR029058">
    <property type="entry name" value="AB_hydrolase_fold"/>
</dbReference>
<proteinExistence type="predicted"/>